<dbReference type="GO" id="GO:0018104">
    <property type="term" value="P:peptidoglycan-protein cross-linking"/>
    <property type="evidence" value="ECO:0007669"/>
    <property type="project" value="TreeGrafter"/>
</dbReference>
<dbReference type="GO" id="GO:0071972">
    <property type="term" value="F:peptidoglycan L,D-transpeptidase activity"/>
    <property type="evidence" value="ECO:0007669"/>
    <property type="project" value="TreeGrafter"/>
</dbReference>
<keyword evidence="12" id="KW-1185">Reference proteome</keyword>
<dbReference type="GO" id="GO:0008360">
    <property type="term" value="P:regulation of cell shape"/>
    <property type="evidence" value="ECO:0007669"/>
    <property type="project" value="UniProtKB-UniRule"/>
</dbReference>
<dbReference type="InterPro" id="IPR050979">
    <property type="entry name" value="LD-transpeptidase"/>
</dbReference>
<dbReference type="Gene3D" id="2.40.440.10">
    <property type="entry name" value="L,D-transpeptidase catalytic domain-like"/>
    <property type="match status" value="1"/>
</dbReference>
<dbReference type="STRING" id="48467.SAMN02745166_01400"/>
<organism evidence="11 12">
    <name type="scientific">Prosthecobacter debontii</name>
    <dbReference type="NCBI Taxonomy" id="48467"/>
    <lineage>
        <taxon>Bacteria</taxon>
        <taxon>Pseudomonadati</taxon>
        <taxon>Verrucomicrobiota</taxon>
        <taxon>Verrucomicrobiia</taxon>
        <taxon>Verrucomicrobiales</taxon>
        <taxon>Verrucomicrobiaceae</taxon>
        <taxon>Prosthecobacter</taxon>
    </lineage>
</organism>
<feature type="active site" description="Proton donor/acceptor" evidence="7">
    <location>
        <position position="328"/>
    </location>
</feature>
<keyword evidence="9" id="KW-0732">Signal</keyword>
<evidence type="ECO:0000256" key="3">
    <source>
        <dbReference type="ARBA" id="ARBA00022679"/>
    </source>
</evidence>
<evidence type="ECO:0000256" key="2">
    <source>
        <dbReference type="ARBA" id="ARBA00005992"/>
    </source>
</evidence>
<dbReference type="CDD" id="cd16913">
    <property type="entry name" value="YkuD_like"/>
    <property type="match status" value="1"/>
</dbReference>
<dbReference type="RefSeq" id="WP_078812606.1">
    <property type="nucleotide sequence ID" value="NZ_FUYE01000004.1"/>
</dbReference>
<feature type="region of interest" description="Disordered" evidence="8">
    <location>
        <begin position="210"/>
        <end position="233"/>
    </location>
</feature>
<dbReference type="GO" id="GO:0071555">
    <property type="term" value="P:cell wall organization"/>
    <property type="evidence" value="ECO:0007669"/>
    <property type="project" value="UniProtKB-UniRule"/>
</dbReference>
<evidence type="ECO:0000256" key="1">
    <source>
        <dbReference type="ARBA" id="ARBA00004752"/>
    </source>
</evidence>
<evidence type="ECO:0000256" key="5">
    <source>
        <dbReference type="ARBA" id="ARBA00022984"/>
    </source>
</evidence>
<feature type="signal peptide" evidence="9">
    <location>
        <begin position="1"/>
        <end position="25"/>
    </location>
</feature>
<comment type="similarity">
    <text evidence="2">Belongs to the YkuD family.</text>
</comment>
<dbReference type="EMBL" id="FUYE01000004">
    <property type="protein sequence ID" value="SKA88322.1"/>
    <property type="molecule type" value="Genomic_DNA"/>
</dbReference>
<reference evidence="12" key="1">
    <citation type="submission" date="2017-02" db="EMBL/GenBank/DDBJ databases">
        <authorList>
            <person name="Varghese N."/>
            <person name="Submissions S."/>
        </authorList>
    </citation>
    <scope>NUCLEOTIDE SEQUENCE [LARGE SCALE GENOMIC DNA]</scope>
    <source>
        <strain evidence="12">ATCC 700200</strain>
    </source>
</reference>
<feature type="compositionally biased region" description="Basic and acidic residues" evidence="8">
    <location>
        <begin position="210"/>
        <end position="222"/>
    </location>
</feature>
<keyword evidence="6 7" id="KW-0961">Cell wall biogenesis/degradation</keyword>
<dbReference type="InterPro" id="IPR038063">
    <property type="entry name" value="Transpep_catalytic_dom"/>
</dbReference>
<dbReference type="Proteomes" id="UP000190774">
    <property type="component" value="Unassembled WGS sequence"/>
</dbReference>
<feature type="active site" description="Nucleophile" evidence="7">
    <location>
        <position position="344"/>
    </location>
</feature>
<dbReference type="InterPro" id="IPR036365">
    <property type="entry name" value="PGBD-like_sf"/>
</dbReference>
<evidence type="ECO:0000256" key="6">
    <source>
        <dbReference type="ARBA" id="ARBA00023316"/>
    </source>
</evidence>
<feature type="chain" id="PRO_5012368840" evidence="9">
    <location>
        <begin position="26"/>
        <end position="368"/>
    </location>
</feature>
<dbReference type="GO" id="GO:0016740">
    <property type="term" value="F:transferase activity"/>
    <property type="evidence" value="ECO:0007669"/>
    <property type="project" value="UniProtKB-KW"/>
</dbReference>
<evidence type="ECO:0000256" key="9">
    <source>
        <dbReference type="SAM" id="SignalP"/>
    </source>
</evidence>
<dbReference type="SUPFAM" id="SSF141523">
    <property type="entry name" value="L,D-transpeptidase catalytic domain-like"/>
    <property type="match status" value="1"/>
</dbReference>
<dbReference type="GO" id="GO:0005576">
    <property type="term" value="C:extracellular region"/>
    <property type="evidence" value="ECO:0007669"/>
    <property type="project" value="TreeGrafter"/>
</dbReference>
<sequence>MNSFALFFPHGLCLLSLISLLPVSALETDAPAPAATSEIEATTRLQIFLDRANFGPGKIDGRYGGFTEKALTLYRQSQGLPVLKAEDSDSASSKTTENARLPLPDLTDMNLTKISPVFIDYHVTEADLKTVGEVPSTIPEIAKLDWIPYASLSEALAEKFHSDLDFLRELNPDKLETLKVGDVIRVPNVEAFDVTAVKDMPLLDLMELSREDSEEPKEKESQADSTEPPPPAATDLAVKVDTSDSMLKLFEKGKLVAAYPVTIGSEQTQSPQGEWKIRGIARLPDFRYDRSFLKTGERGEKTYLIKPGPNNMVGVVWIALNKRGIGLHGTSEPDTIGRSTSHGCVRLANWDIVRLASKVRAGVKVSIH</sequence>
<name>A0A1T4XFF8_9BACT</name>
<dbReference type="PANTHER" id="PTHR30582:SF30">
    <property type="entry name" value="BLR4375 PROTEIN"/>
    <property type="match status" value="1"/>
</dbReference>
<evidence type="ECO:0000313" key="11">
    <source>
        <dbReference type="EMBL" id="SKA88322.1"/>
    </source>
</evidence>
<keyword evidence="11" id="KW-0449">Lipoprotein</keyword>
<protein>
    <submittedName>
        <fullName evidence="11">Lipoprotein-anchoring transpeptidase ErfK/SrfK</fullName>
    </submittedName>
</protein>
<evidence type="ECO:0000259" key="10">
    <source>
        <dbReference type="PROSITE" id="PS52029"/>
    </source>
</evidence>
<accession>A0A1T4XFF8</accession>
<comment type="pathway">
    <text evidence="1 7">Cell wall biogenesis; peptidoglycan biosynthesis.</text>
</comment>
<proteinExistence type="inferred from homology"/>
<dbReference type="AlphaFoldDB" id="A0A1T4XFF8"/>
<feature type="domain" description="L,D-TPase catalytic" evidence="10">
    <location>
        <begin position="236"/>
        <end position="368"/>
    </location>
</feature>
<keyword evidence="4 7" id="KW-0133">Cell shape</keyword>
<dbReference type="Pfam" id="PF03734">
    <property type="entry name" value="YkuD"/>
    <property type="match status" value="1"/>
</dbReference>
<dbReference type="InterPro" id="IPR005490">
    <property type="entry name" value="LD_TPept_cat_dom"/>
</dbReference>
<dbReference type="PANTHER" id="PTHR30582">
    <property type="entry name" value="L,D-TRANSPEPTIDASE"/>
    <property type="match status" value="1"/>
</dbReference>
<keyword evidence="5 7" id="KW-0573">Peptidoglycan synthesis</keyword>
<evidence type="ECO:0000256" key="7">
    <source>
        <dbReference type="PROSITE-ProRule" id="PRU01373"/>
    </source>
</evidence>
<evidence type="ECO:0000256" key="8">
    <source>
        <dbReference type="SAM" id="MobiDB-lite"/>
    </source>
</evidence>
<dbReference type="UniPathway" id="UPA00219"/>
<keyword evidence="3" id="KW-0808">Transferase</keyword>
<dbReference type="PROSITE" id="PS52029">
    <property type="entry name" value="LD_TPASE"/>
    <property type="match status" value="1"/>
</dbReference>
<evidence type="ECO:0000313" key="12">
    <source>
        <dbReference type="Proteomes" id="UP000190774"/>
    </source>
</evidence>
<dbReference type="OrthoDB" id="9787225at2"/>
<evidence type="ECO:0000256" key="4">
    <source>
        <dbReference type="ARBA" id="ARBA00022960"/>
    </source>
</evidence>
<gene>
    <name evidence="11" type="ORF">SAMN02745166_01400</name>
</gene>
<dbReference type="SUPFAM" id="SSF47090">
    <property type="entry name" value="PGBD-like"/>
    <property type="match status" value="1"/>
</dbReference>